<dbReference type="Pfam" id="PF21294">
    <property type="entry name" value="Polysacc_lyase_14"/>
    <property type="match status" value="1"/>
</dbReference>
<sequence>MKPDMKTMFRPASLLAMLGILTTVACKKEAVDSGFSANENLSNVSASAVMAAAAVNSNLSVNWDNYAHGVTYTSTNASTDFGNVNGWVNSRGMISNGNLRVTLAPNALSGAGGIVSNVDIEDGSAYELDYTIRFHSQFDWSRGGKVGFGFAIGDGNAGGDPAWDGNGGTLRMMWYRNDAGRVYFQPYVYFKDQSGQYGEDWGLTYPATGSINRGQTYHVHMYIKSNTGSSTNGRCQILIDGNVLVDKTIRWTTNDAKRLIRTLTFHTFRGGSQDYWMSSTEGYIYYDDLVVHKIQ</sequence>
<dbReference type="RefSeq" id="WP_149841140.1">
    <property type="nucleotide sequence ID" value="NZ_VUOC01000004.1"/>
</dbReference>
<protein>
    <recommendedName>
        <fullName evidence="2">Polysaccharide lyase 14 domain-containing protein</fullName>
    </recommendedName>
</protein>
<feature type="domain" description="Polysaccharide lyase 14" evidence="2">
    <location>
        <begin position="124"/>
        <end position="288"/>
    </location>
</feature>
<dbReference type="InterPro" id="IPR048958">
    <property type="entry name" value="Polysacc_lyase_14"/>
</dbReference>
<dbReference type="Proteomes" id="UP000324611">
    <property type="component" value="Unassembled WGS sequence"/>
</dbReference>
<reference evidence="3 4" key="2">
    <citation type="submission" date="2019-09" db="EMBL/GenBank/DDBJ databases">
        <authorList>
            <person name="Jin C."/>
        </authorList>
    </citation>
    <scope>NUCLEOTIDE SEQUENCE [LARGE SCALE GENOMIC DNA]</scope>
    <source>
        <strain evidence="3 4">BN140078</strain>
    </source>
</reference>
<keyword evidence="4" id="KW-1185">Reference proteome</keyword>
<keyword evidence="1" id="KW-0732">Signal</keyword>
<gene>
    <name evidence="3" type="ORF">F0L74_27670</name>
</gene>
<dbReference type="PROSITE" id="PS51257">
    <property type="entry name" value="PROKAR_LIPOPROTEIN"/>
    <property type="match status" value="1"/>
</dbReference>
<dbReference type="PANTHER" id="PTHR40124:SF1">
    <property type="entry name" value="DISAGGREGATASE RELATED REPEAT PROTEIN"/>
    <property type="match status" value="1"/>
</dbReference>
<dbReference type="PANTHER" id="PTHR40124">
    <property type="match status" value="1"/>
</dbReference>
<organism evidence="3 4">
    <name type="scientific">Chitinophaga agrisoli</name>
    <dbReference type="NCBI Taxonomy" id="2607653"/>
    <lineage>
        <taxon>Bacteria</taxon>
        <taxon>Pseudomonadati</taxon>
        <taxon>Bacteroidota</taxon>
        <taxon>Chitinophagia</taxon>
        <taxon>Chitinophagales</taxon>
        <taxon>Chitinophagaceae</taxon>
        <taxon>Chitinophaga</taxon>
    </lineage>
</organism>
<proteinExistence type="predicted"/>
<accession>A0A5B2VK36</accession>
<reference evidence="3 4" key="1">
    <citation type="submission" date="2019-09" db="EMBL/GenBank/DDBJ databases">
        <title>Chitinophaga ginsengihumi sp. nov., isolated from soil of ginseng rhizosphere.</title>
        <authorList>
            <person name="Lee J."/>
        </authorList>
    </citation>
    <scope>NUCLEOTIDE SEQUENCE [LARGE SCALE GENOMIC DNA]</scope>
    <source>
        <strain evidence="3 4">BN140078</strain>
    </source>
</reference>
<evidence type="ECO:0000313" key="3">
    <source>
        <dbReference type="EMBL" id="KAA2239963.1"/>
    </source>
</evidence>
<feature type="chain" id="PRO_5022938347" description="Polysaccharide lyase 14 domain-containing protein" evidence="1">
    <location>
        <begin position="28"/>
        <end position="295"/>
    </location>
</feature>
<dbReference type="EMBL" id="VUOC01000004">
    <property type="protein sequence ID" value="KAA2239963.1"/>
    <property type="molecule type" value="Genomic_DNA"/>
</dbReference>
<comment type="caution">
    <text evidence="3">The sequence shown here is derived from an EMBL/GenBank/DDBJ whole genome shotgun (WGS) entry which is preliminary data.</text>
</comment>
<evidence type="ECO:0000259" key="2">
    <source>
        <dbReference type="Pfam" id="PF21294"/>
    </source>
</evidence>
<feature type="signal peptide" evidence="1">
    <location>
        <begin position="1"/>
        <end position="27"/>
    </location>
</feature>
<evidence type="ECO:0000313" key="4">
    <source>
        <dbReference type="Proteomes" id="UP000324611"/>
    </source>
</evidence>
<dbReference type="Gene3D" id="2.60.120.200">
    <property type="match status" value="1"/>
</dbReference>
<dbReference type="AlphaFoldDB" id="A0A5B2VK36"/>
<name>A0A5B2VK36_9BACT</name>
<evidence type="ECO:0000256" key="1">
    <source>
        <dbReference type="SAM" id="SignalP"/>
    </source>
</evidence>